<evidence type="ECO:0000256" key="5">
    <source>
        <dbReference type="ARBA" id="ARBA00022932"/>
    </source>
</evidence>
<evidence type="ECO:0000256" key="4">
    <source>
        <dbReference type="ARBA" id="ARBA00022705"/>
    </source>
</evidence>
<keyword evidence="4" id="KW-0235">DNA replication</keyword>
<dbReference type="SUPFAM" id="SSF48019">
    <property type="entry name" value="post-AAA+ oligomerization domain-like"/>
    <property type="match status" value="1"/>
</dbReference>
<dbReference type="InterPro" id="IPR027417">
    <property type="entry name" value="P-loop_NTPase"/>
</dbReference>
<dbReference type="Proteomes" id="UP000476030">
    <property type="component" value="Unassembled WGS sequence"/>
</dbReference>
<comment type="catalytic activity">
    <reaction evidence="7">
        <text>DNA(n) + a 2'-deoxyribonucleoside 5'-triphosphate = DNA(n+1) + diphosphate</text>
        <dbReference type="Rhea" id="RHEA:22508"/>
        <dbReference type="Rhea" id="RHEA-COMP:17339"/>
        <dbReference type="Rhea" id="RHEA-COMP:17340"/>
        <dbReference type="ChEBI" id="CHEBI:33019"/>
        <dbReference type="ChEBI" id="CHEBI:61560"/>
        <dbReference type="ChEBI" id="CHEBI:173112"/>
        <dbReference type="EC" id="2.7.7.7"/>
    </reaction>
</comment>
<protein>
    <recommendedName>
        <fullName evidence="1">DNA-directed DNA polymerase</fullName>
        <ecNumber evidence="1">2.7.7.7</ecNumber>
    </recommendedName>
</protein>
<accession>A0A6L8W5N1</accession>
<dbReference type="Gene3D" id="3.40.50.300">
    <property type="entry name" value="P-loop containing nucleotide triphosphate hydrolases"/>
    <property type="match status" value="1"/>
</dbReference>
<evidence type="ECO:0000256" key="6">
    <source>
        <dbReference type="ARBA" id="ARBA00034754"/>
    </source>
</evidence>
<dbReference type="RefSeq" id="WP_161314333.1">
    <property type="nucleotide sequence ID" value="NZ_WTUW01000001.1"/>
</dbReference>
<gene>
    <name evidence="9" type="ORF">GQE98_04045</name>
</gene>
<keyword evidence="5" id="KW-0239">DNA-directed DNA polymerase</keyword>
<dbReference type="AlphaFoldDB" id="A0A6L8W5N1"/>
<sequence>MELASGKFSAFLASRDPKYRIFLFFGPDEGLVRELSRALCVSIVESLDDPFRFIDMEAGDLFADPARLLDEVTAISMMGGERVVRLRGASNNAKGYIEPVLELDLTDSILVIEAGDIRKDSALVKMINKAPYGAVTPCFHDKAQDILSLIKEVLGTANLNPSREIIEYLRENLGSDRAISRGELEKLALYMRGRTDPMTLEDVRANIGDSSAQSIFDVVDATLLGDLNGLEKYLNKAFSAGESSIGFLRMTQNQLKQLHKTAALRDAGARSEDAIRKAGIPFFNQKKAAAQIGGKSSAHFATCLDITMDAEIKCKSTGYPDEAICRRALMRIAVANRRR</sequence>
<dbReference type="Gene3D" id="1.20.272.10">
    <property type="match status" value="1"/>
</dbReference>
<dbReference type="GO" id="GO:0003887">
    <property type="term" value="F:DNA-directed DNA polymerase activity"/>
    <property type="evidence" value="ECO:0007669"/>
    <property type="project" value="UniProtKB-KW"/>
</dbReference>
<dbReference type="GO" id="GO:0009360">
    <property type="term" value="C:DNA polymerase III complex"/>
    <property type="evidence" value="ECO:0007669"/>
    <property type="project" value="TreeGrafter"/>
</dbReference>
<evidence type="ECO:0000256" key="2">
    <source>
        <dbReference type="ARBA" id="ARBA00022679"/>
    </source>
</evidence>
<dbReference type="Pfam" id="PF21694">
    <property type="entry name" value="DNA_pol3_delta_C"/>
    <property type="match status" value="1"/>
</dbReference>
<dbReference type="EMBL" id="WTUW01000001">
    <property type="protein sequence ID" value="MZR29802.1"/>
    <property type="molecule type" value="Genomic_DNA"/>
</dbReference>
<dbReference type="NCBIfam" id="TIGR01128">
    <property type="entry name" value="holA"/>
    <property type="match status" value="1"/>
</dbReference>
<reference evidence="9 10" key="1">
    <citation type="submission" date="2019-12" db="EMBL/GenBank/DDBJ databases">
        <title>Snethiella sp. nov. sp. isolated from sea sand.</title>
        <authorList>
            <person name="Kim J."/>
            <person name="Jeong S.E."/>
            <person name="Jung H.S."/>
            <person name="Jeon C.O."/>
        </authorList>
    </citation>
    <scope>NUCLEOTIDE SEQUENCE [LARGE SCALE GENOMIC DNA]</scope>
    <source>
        <strain evidence="9 10">DP05</strain>
    </source>
</reference>
<organism evidence="9 10">
    <name type="scientific">Sneathiella litorea</name>
    <dbReference type="NCBI Taxonomy" id="2606216"/>
    <lineage>
        <taxon>Bacteria</taxon>
        <taxon>Pseudomonadati</taxon>
        <taxon>Pseudomonadota</taxon>
        <taxon>Alphaproteobacteria</taxon>
        <taxon>Sneathiellales</taxon>
        <taxon>Sneathiellaceae</taxon>
        <taxon>Sneathiella</taxon>
    </lineage>
</organism>
<feature type="domain" description="DNA polymerase III delta subunit-like C-terminal" evidence="8">
    <location>
        <begin position="213"/>
        <end position="330"/>
    </location>
</feature>
<dbReference type="InterPro" id="IPR008921">
    <property type="entry name" value="DNA_pol3_clamp-load_cplx_C"/>
</dbReference>
<keyword evidence="10" id="KW-1185">Reference proteome</keyword>
<dbReference type="GO" id="GO:0006261">
    <property type="term" value="P:DNA-templated DNA replication"/>
    <property type="evidence" value="ECO:0007669"/>
    <property type="project" value="TreeGrafter"/>
</dbReference>
<dbReference type="InterPro" id="IPR048466">
    <property type="entry name" value="DNA_pol3_delta-like_C"/>
</dbReference>
<evidence type="ECO:0000259" key="8">
    <source>
        <dbReference type="Pfam" id="PF21694"/>
    </source>
</evidence>
<evidence type="ECO:0000256" key="7">
    <source>
        <dbReference type="ARBA" id="ARBA00049244"/>
    </source>
</evidence>
<evidence type="ECO:0000313" key="10">
    <source>
        <dbReference type="Proteomes" id="UP000476030"/>
    </source>
</evidence>
<name>A0A6L8W5N1_9PROT</name>
<dbReference type="PANTHER" id="PTHR34388:SF1">
    <property type="entry name" value="DNA POLYMERASE III SUBUNIT DELTA"/>
    <property type="match status" value="1"/>
</dbReference>
<comment type="similarity">
    <text evidence="6">Belongs to the DNA polymerase HolA subunit family.</text>
</comment>
<dbReference type="SUPFAM" id="SSF52540">
    <property type="entry name" value="P-loop containing nucleoside triphosphate hydrolases"/>
    <property type="match status" value="1"/>
</dbReference>
<evidence type="ECO:0000256" key="3">
    <source>
        <dbReference type="ARBA" id="ARBA00022695"/>
    </source>
</evidence>
<comment type="caution">
    <text evidence="9">The sequence shown here is derived from an EMBL/GenBank/DDBJ whole genome shotgun (WGS) entry which is preliminary data.</text>
</comment>
<evidence type="ECO:0000256" key="1">
    <source>
        <dbReference type="ARBA" id="ARBA00012417"/>
    </source>
</evidence>
<evidence type="ECO:0000313" key="9">
    <source>
        <dbReference type="EMBL" id="MZR29802.1"/>
    </source>
</evidence>
<dbReference type="PANTHER" id="PTHR34388">
    <property type="entry name" value="DNA POLYMERASE III SUBUNIT DELTA"/>
    <property type="match status" value="1"/>
</dbReference>
<keyword evidence="3" id="KW-0548">Nucleotidyltransferase</keyword>
<dbReference type="GO" id="GO:0003677">
    <property type="term" value="F:DNA binding"/>
    <property type="evidence" value="ECO:0007669"/>
    <property type="project" value="InterPro"/>
</dbReference>
<dbReference type="InterPro" id="IPR005790">
    <property type="entry name" value="DNA_polIII_delta"/>
</dbReference>
<keyword evidence="2" id="KW-0808">Transferase</keyword>
<dbReference type="EC" id="2.7.7.7" evidence="1"/>
<proteinExistence type="inferred from homology"/>